<protein>
    <recommendedName>
        <fullName evidence="2">AsmA domain-containing protein</fullName>
    </recommendedName>
</protein>
<evidence type="ECO:0000313" key="4">
    <source>
        <dbReference type="Proteomes" id="UP000017820"/>
    </source>
</evidence>
<evidence type="ECO:0000313" key="3">
    <source>
        <dbReference type="EMBL" id="ESP91250.1"/>
    </source>
</evidence>
<feature type="domain" description="AsmA" evidence="2">
    <location>
        <begin position="7"/>
        <end position="322"/>
    </location>
</feature>
<gene>
    <name evidence="3" type="ORF">PL2TA16_00935</name>
</gene>
<feature type="domain" description="AsmA" evidence="2">
    <location>
        <begin position="345"/>
        <end position="559"/>
    </location>
</feature>
<feature type="transmembrane region" description="Helical" evidence="1">
    <location>
        <begin position="7"/>
        <end position="26"/>
    </location>
</feature>
<dbReference type="PANTHER" id="PTHR30441:SF4">
    <property type="entry name" value="PROTEIN ASMA"/>
    <property type="match status" value="1"/>
</dbReference>
<dbReference type="PANTHER" id="PTHR30441">
    <property type="entry name" value="DUF748 DOMAIN-CONTAINING PROTEIN"/>
    <property type="match status" value="1"/>
</dbReference>
<accession>V4HK85</accession>
<sequence length="650" mass="69987">MKAILKGVVGLIVLTIALIILAPMLIPTETIVSQITSQVEKTTGRKLTISGDSELSILPELNITLNQVAFDNMPSGSAPHMLKMDQLAVHVPWFSLLSGEFQLERFVIQNPQILLEIDAQGRPNWQLFDPVAQSQTPEATATEAQSGPVTLPSGFDIALGEVAIYGGTITYADAQAGTNEQLTDLALSVVLPSLYQPLMIEGQVTFQKQRFDLALNVDTPAKAIQSEDFKFTKQLRNDLVNVDFNGGVLKQGSVFEGELAVSGSSVKSLTKWQNVVLDAKDNAFNQFEVTGAMTFSNNVFSLESFSAKLDELAIKGNAQVNLGERLSVAANVDLGMLNLNPYLPDPVNTTQPTKPEEEVAATPIVWDDTKIDLSALNMLDADIVVRSTGLQARKITLGKNQLSVKLDKGQAVLSLDSFNAYNGTGKGKVEVNAAATPYQIDTDFALNGINAEPLLTDAIGFDKVLGKGSLNWQLSTLGVSQKQFISQLAGKLAFEFKDGGVKGANLAEMVRKGQEMLKGNFSGLSEGINADFDPQQKTDFSALTGSFTFAKGIGTNRDLLLASPLIRITGSGVVDLPKTFVDYRLVTGIVDTIEGQSSRDKSTGFKIPARIKGPFHQVETSLDFSSAAKDKAKDTIKDKLKDKFKGLFGG</sequence>
<keyword evidence="1" id="KW-0472">Membrane</keyword>
<evidence type="ECO:0000259" key="2">
    <source>
        <dbReference type="Pfam" id="PF05170"/>
    </source>
</evidence>
<dbReference type="GO" id="GO:0090313">
    <property type="term" value="P:regulation of protein targeting to membrane"/>
    <property type="evidence" value="ECO:0007669"/>
    <property type="project" value="TreeGrafter"/>
</dbReference>
<dbReference type="Pfam" id="PF05170">
    <property type="entry name" value="AsmA"/>
    <property type="match status" value="2"/>
</dbReference>
<dbReference type="EMBL" id="AUSV01000125">
    <property type="protein sequence ID" value="ESP91250.1"/>
    <property type="molecule type" value="Genomic_DNA"/>
</dbReference>
<comment type="caution">
    <text evidence="3">The sequence shown here is derived from an EMBL/GenBank/DDBJ whole genome shotgun (WGS) entry which is preliminary data.</text>
</comment>
<evidence type="ECO:0000256" key="1">
    <source>
        <dbReference type="SAM" id="Phobius"/>
    </source>
</evidence>
<dbReference type="GeneID" id="29918667"/>
<reference evidence="3 4" key="1">
    <citation type="submission" date="2013-07" db="EMBL/GenBank/DDBJ databases">
        <title>Draft genome sequence of Pseudoalteromonas luteoviolacea 2ta16.</title>
        <authorList>
            <person name="Allen E.E."/>
            <person name="Azam F."/>
            <person name="Podell S."/>
        </authorList>
    </citation>
    <scope>NUCLEOTIDE SEQUENCE [LARGE SCALE GENOMIC DNA]</scope>
    <source>
        <strain evidence="3 4">2ta16</strain>
    </source>
</reference>
<dbReference type="AlphaFoldDB" id="V4HK85"/>
<dbReference type="RefSeq" id="WP_023401276.1">
    <property type="nucleotide sequence ID" value="NZ_AUSV01000125.1"/>
</dbReference>
<dbReference type="Proteomes" id="UP000017820">
    <property type="component" value="Unassembled WGS sequence"/>
</dbReference>
<keyword evidence="1" id="KW-1133">Transmembrane helix</keyword>
<dbReference type="PATRIC" id="fig|1353533.3.peg.4441"/>
<dbReference type="InterPro" id="IPR007844">
    <property type="entry name" value="AsmA"/>
</dbReference>
<name>V4HK85_PSEL2</name>
<proteinExistence type="predicted"/>
<keyword evidence="1" id="KW-0812">Transmembrane</keyword>
<organism evidence="3 4">
    <name type="scientific">Pseudoalteromonas luteoviolacea (strain 2ta16)</name>
    <dbReference type="NCBI Taxonomy" id="1353533"/>
    <lineage>
        <taxon>Bacteria</taxon>
        <taxon>Pseudomonadati</taxon>
        <taxon>Pseudomonadota</taxon>
        <taxon>Gammaproteobacteria</taxon>
        <taxon>Alteromonadales</taxon>
        <taxon>Pseudoalteromonadaceae</taxon>
        <taxon>Pseudoalteromonas</taxon>
    </lineage>
</organism>
<dbReference type="InterPro" id="IPR052894">
    <property type="entry name" value="AsmA-related"/>
</dbReference>
<dbReference type="GO" id="GO:0005886">
    <property type="term" value="C:plasma membrane"/>
    <property type="evidence" value="ECO:0007669"/>
    <property type="project" value="TreeGrafter"/>
</dbReference>